<proteinExistence type="inferred from homology"/>
<dbReference type="PANTHER" id="PTHR33191:SF74">
    <property type="entry name" value="RIPENING RELATED PROTEIN FAMILY"/>
    <property type="match status" value="1"/>
</dbReference>
<evidence type="ECO:0000313" key="6">
    <source>
        <dbReference type="Proteomes" id="UP000087171"/>
    </source>
</evidence>
<feature type="signal peptide" evidence="5">
    <location>
        <begin position="1"/>
        <end position="27"/>
    </location>
</feature>
<dbReference type="PaxDb" id="3827-XP_004510831.1"/>
<dbReference type="GO" id="GO:0005576">
    <property type="term" value="C:extracellular region"/>
    <property type="evidence" value="ECO:0007669"/>
    <property type="project" value="UniProtKB-SubCell"/>
</dbReference>
<name>A0A1S2YW26_CICAR</name>
<dbReference type="PANTHER" id="PTHR33191">
    <property type="entry name" value="RIPENING-RELATED PROTEIN 2-RELATED"/>
    <property type="match status" value="1"/>
</dbReference>
<dbReference type="InterPro" id="IPR036908">
    <property type="entry name" value="RlpA-like_sf"/>
</dbReference>
<organism evidence="6 7">
    <name type="scientific">Cicer arietinum</name>
    <name type="common">Chickpea</name>
    <name type="synonym">Garbanzo</name>
    <dbReference type="NCBI Taxonomy" id="3827"/>
    <lineage>
        <taxon>Eukaryota</taxon>
        <taxon>Viridiplantae</taxon>
        <taxon>Streptophyta</taxon>
        <taxon>Embryophyta</taxon>
        <taxon>Tracheophyta</taxon>
        <taxon>Spermatophyta</taxon>
        <taxon>Magnoliopsida</taxon>
        <taxon>eudicotyledons</taxon>
        <taxon>Gunneridae</taxon>
        <taxon>Pentapetalae</taxon>
        <taxon>rosids</taxon>
        <taxon>fabids</taxon>
        <taxon>Fabales</taxon>
        <taxon>Fabaceae</taxon>
        <taxon>Papilionoideae</taxon>
        <taxon>50 kb inversion clade</taxon>
        <taxon>NPAAA clade</taxon>
        <taxon>Hologalegina</taxon>
        <taxon>IRL clade</taxon>
        <taxon>Cicereae</taxon>
        <taxon>Cicer</taxon>
    </lineage>
</organism>
<sequence>MKGIKICSNYIQTILFLLILISNFSLSIEASTCKPSGKIKNLKTGQCNRAEESECCKPGKLYTTFKCSPKVSHHTKAILTLNSFEKGGSGGSASKCDNKFHSDKTPVVALSTGWFNNSKRCLKFVNIFGNGKMVKAKVVDECDSTKGCDSDHDFQPPCLNNIVDASAAVWKGLGVPEKDWGQMNVFWSDA</sequence>
<evidence type="ECO:0000313" key="7">
    <source>
        <dbReference type="RefSeq" id="XP_004510831.1"/>
    </source>
</evidence>
<evidence type="ECO:0000256" key="3">
    <source>
        <dbReference type="ARBA" id="ARBA00022525"/>
    </source>
</evidence>
<feature type="chain" id="PRO_5010175152" evidence="5">
    <location>
        <begin position="28"/>
        <end position="190"/>
    </location>
</feature>
<dbReference type="InterPro" id="IPR039271">
    <property type="entry name" value="Kiwellin-like"/>
</dbReference>
<keyword evidence="3" id="KW-0964">Secreted</keyword>
<reference evidence="6" key="1">
    <citation type="journal article" date="2013" name="Nat. Biotechnol.">
        <title>Draft genome sequence of chickpea (Cicer arietinum) provides a resource for trait improvement.</title>
        <authorList>
            <person name="Varshney R.K."/>
            <person name="Song C."/>
            <person name="Saxena R.K."/>
            <person name="Azam S."/>
            <person name="Yu S."/>
            <person name="Sharpe A.G."/>
            <person name="Cannon S."/>
            <person name="Baek J."/>
            <person name="Rosen B.D."/>
            <person name="Tar'an B."/>
            <person name="Millan T."/>
            <person name="Zhang X."/>
            <person name="Ramsay L.D."/>
            <person name="Iwata A."/>
            <person name="Wang Y."/>
            <person name="Nelson W."/>
            <person name="Farmer A.D."/>
            <person name="Gaur P.M."/>
            <person name="Soderlund C."/>
            <person name="Penmetsa R.V."/>
            <person name="Xu C."/>
            <person name="Bharti A.K."/>
            <person name="He W."/>
            <person name="Winter P."/>
            <person name="Zhao S."/>
            <person name="Hane J.K."/>
            <person name="Carrasquilla-Garcia N."/>
            <person name="Condie J.A."/>
            <person name="Upadhyaya H.D."/>
            <person name="Luo M.C."/>
            <person name="Thudi M."/>
            <person name="Gowda C.L."/>
            <person name="Singh N.P."/>
            <person name="Lichtenzveig J."/>
            <person name="Gali K.K."/>
            <person name="Rubio J."/>
            <person name="Nadarajan N."/>
            <person name="Dolezel J."/>
            <person name="Bansal K.C."/>
            <person name="Xu X."/>
            <person name="Edwards D."/>
            <person name="Zhang G."/>
            <person name="Kahl G."/>
            <person name="Gil J."/>
            <person name="Singh K.B."/>
            <person name="Datta S.K."/>
            <person name="Jackson S.A."/>
            <person name="Wang J."/>
            <person name="Cook D.R."/>
        </authorList>
    </citation>
    <scope>NUCLEOTIDE SEQUENCE [LARGE SCALE GENOMIC DNA]</scope>
    <source>
        <strain evidence="6">cv. CDC Frontier</strain>
    </source>
</reference>
<keyword evidence="6" id="KW-1185">Reference proteome</keyword>
<dbReference type="AlphaFoldDB" id="A0A1S2YW26"/>
<evidence type="ECO:0000256" key="4">
    <source>
        <dbReference type="ARBA" id="ARBA00022729"/>
    </source>
</evidence>
<reference evidence="7" key="2">
    <citation type="submission" date="2025-08" db="UniProtKB">
        <authorList>
            <consortium name="RefSeq"/>
        </authorList>
    </citation>
    <scope>IDENTIFICATION</scope>
    <source>
        <tissue evidence="7">Etiolated seedlings</tissue>
    </source>
</reference>
<dbReference type="KEGG" id="cam:101495394"/>
<accession>A0A1S2YW26</accession>
<comment type="subcellular location">
    <subcellularLocation>
        <location evidence="1">Secreted</location>
    </subcellularLocation>
</comment>
<evidence type="ECO:0000256" key="5">
    <source>
        <dbReference type="SAM" id="SignalP"/>
    </source>
</evidence>
<dbReference type="STRING" id="3827.A0A1S2YW26"/>
<dbReference type="eggNOG" id="ENOG502QQ0R">
    <property type="taxonomic scope" value="Eukaryota"/>
</dbReference>
<keyword evidence="4 5" id="KW-0732">Signal</keyword>
<gene>
    <name evidence="7" type="primary">LOC101495394</name>
</gene>
<dbReference type="CDD" id="cd22270">
    <property type="entry name" value="DPBB_kiwellin-like"/>
    <property type="match status" value="1"/>
</dbReference>
<dbReference type="Gene3D" id="2.40.40.10">
    <property type="entry name" value="RlpA-like domain"/>
    <property type="match status" value="1"/>
</dbReference>
<protein>
    <submittedName>
        <fullName evidence="7">Ripening-related protein 1</fullName>
    </submittedName>
</protein>
<evidence type="ECO:0000256" key="1">
    <source>
        <dbReference type="ARBA" id="ARBA00004613"/>
    </source>
</evidence>
<dbReference type="OrthoDB" id="406505at2759"/>
<dbReference type="Proteomes" id="UP000087171">
    <property type="component" value="Chromosome Ca7"/>
</dbReference>
<evidence type="ECO:0000256" key="2">
    <source>
        <dbReference type="ARBA" id="ARBA00005592"/>
    </source>
</evidence>
<dbReference type="RefSeq" id="XP_004510831.1">
    <property type="nucleotide sequence ID" value="XM_004510774.2"/>
</dbReference>
<dbReference type="Pfam" id="PF24300">
    <property type="entry name" value="KWL1"/>
    <property type="match status" value="1"/>
</dbReference>
<comment type="similarity">
    <text evidence="2">Belongs to the kiwellin family.</text>
</comment>
<dbReference type="GeneID" id="101495394"/>
<dbReference type="SUPFAM" id="SSF50685">
    <property type="entry name" value="Barwin-like endoglucanases"/>
    <property type="match status" value="1"/>
</dbReference>